<name>A0A139AE60_GONPJ</name>
<dbReference type="EMBL" id="KQ965764">
    <property type="protein sequence ID" value="KXS15116.1"/>
    <property type="molecule type" value="Genomic_DNA"/>
</dbReference>
<sequence length="456" mass="52483">MAPDVAAISAVPESKESRKFTWEEVAQHNRPESLWFTVRGKVYDLTNFAKRHPGGQDILRAAAGRDVTQTFEVYHDLAVKDRLKKFYIGDLVSDEFPTFPEPSPFFVTLKNRVKKYFEETKQDPRFAPWMFVRYAVILGTIGLGWYCTYLSEHFKGKWWAQAGFAVLTGFAQAQTGLMPLHDSSHFAITNKPWVWKLFGSLHDIVNGTSHLQWLYQHILGHHAYTNIPGADPDISVQNPDVRRIWEGQTWLPRYLGQEFVIPPLYGALGTMTRKQDIEILYVTYMCDKIRSNPVGSLDGIIFWGGKLFWLWSRVIVPLQLLGLRAVPFILISDMVASYWLALLFQANHVVGEVEWPLPDPKTNQIERDWAEHQISTSQDYAHGSWFWTVFSGALNYQAVHHVFANVNQYYYPEIAPIVLKTCEEFGVKYHHKATAFEAVMSHLIHLRKLGKKPKVV</sequence>
<evidence type="ECO:0000256" key="1">
    <source>
        <dbReference type="ARBA" id="ARBA00022617"/>
    </source>
</evidence>
<dbReference type="AlphaFoldDB" id="A0A139AE60"/>
<keyword evidence="2" id="KW-0479">Metal-binding</keyword>
<dbReference type="PRINTS" id="PR00363">
    <property type="entry name" value="CYTOCHROMEB5"/>
</dbReference>
<dbReference type="Pfam" id="PF00173">
    <property type="entry name" value="Cyt-b5"/>
    <property type="match status" value="1"/>
</dbReference>
<reference evidence="5 6" key="1">
    <citation type="journal article" date="2015" name="Genome Biol. Evol.">
        <title>Phylogenomic analyses indicate that early fungi evolved digesting cell walls of algal ancestors of land plants.</title>
        <authorList>
            <person name="Chang Y."/>
            <person name="Wang S."/>
            <person name="Sekimoto S."/>
            <person name="Aerts A.L."/>
            <person name="Choi C."/>
            <person name="Clum A."/>
            <person name="LaButti K.M."/>
            <person name="Lindquist E.A."/>
            <person name="Yee Ngan C."/>
            <person name="Ohm R.A."/>
            <person name="Salamov A.A."/>
            <person name="Grigoriev I.V."/>
            <person name="Spatafora J.W."/>
            <person name="Berbee M.L."/>
        </authorList>
    </citation>
    <scope>NUCLEOTIDE SEQUENCE [LARGE SCALE GENOMIC DNA]</scope>
    <source>
        <strain evidence="5 6">JEL478</strain>
    </source>
</reference>
<dbReference type="PANTHER" id="PTHR19353:SF19">
    <property type="entry name" value="DELTA(5) FATTY ACID DESATURASE C-RELATED"/>
    <property type="match status" value="1"/>
</dbReference>
<dbReference type="Proteomes" id="UP000070544">
    <property type="component" value="Unassembled WGS sequence"/>
</dbReference>
<dbReference type="OrthoDB" id="260519at2759"/>
<evidence type="ECO:0000313" key="5">
    <source>
        <dbReference type="EMBL" id="KXS15116.1"/>
    </source>
</evidence>
<dbReference type="PIRSF" id="PIRSF015921">
    <property type="entry name" value="FA_sphinglp_des"/>
    <property type="match status" value="1"/>
</dbReference>
<dbReference type="InterPro" id="IPR036400">
    <property type="entry name" value="Cyt_B5-like_heme/steroid_sf"/>
</dbReference>
<dbReference type="InterPro" id="IPR001199">
    <property type="entry name" value="Cyt_B5-like_heme/steroid-bd"/>
</dbReference>
<dbReference type="SMART" id="SM01117">
    <property type="entry name" value="Cyt-b5"/>
    <property type="match status" value="1"/>
</dbReference>
<dbReference type="GO" id="GO:0006636">
    <property type="term" value="P:unsaturated fatty acid biosynthetic process"/>
    <property type="evidence" value="ECO:0007669"/>
    <property type="project" value="UniProtKB-ARBA"/>
</dbReference>
<protein>
    <submittedName>
        <fullName evidence="5">Delta-5 fatty acid desaturase</fullName>
    </submittedName>
</protein>
<dbReference type="Gene3D" id="3.10.120.10">
    <property type="entry name" value="Cytochrome b5-like heme/steroid binding domain"/>
    <property type="match status" value="1"/>
</dbReference>
<dbReference type="SUPFAM" id="SSF55856">
    <property type="entry name" value="Cytochrome b5-like heme/steroid binding domain"/>
    <property type="match status" value="1"/>
</dbReference>
<dbReference type="InterPro" id="IPR012171">
    <property type="entry name" value="Fatty_acid_desaturase"/>
</dbReference>
<dbReference type="STRING" id="1344416.A0A139AE60"/>
<dbReference type="GO" id="GO:0046872">
    <property type="term" value="F:metal ion binding"/>
    <property type="evidence" value="ECO:0007669"/>
    <property type="project" value="UniProtKB-KW"/>
</dbReference>
<evidence type="ECO:0000259" key="4">
    <source>
        <dbReference type="PROSITE" id="PS50255"/>
    </source>
</evidence>
<dbReference type="GO" id="GO:0016717">
    <property type="term" value="F:oxidoreductase activity, acting on paired donors, with oxidation of a pair of donors resulting in the reduction of molecular oxygen to two molecules of water"/>
    <property type="evidence" value="ECO:0007669"/>
    <property type="project" value="TreeGrafter"/>
</dbReference>
<keyword evidence="3" id="KW-0408">Iron</keyword>
<dbReference type="GO" id="GO:0042759">
    <property type="term" value="P:long-chain fatty acid biosynthetic process"/>
    <property type="evidence" value="ECO:0007669"/>
    <property type="project" value="UniProtKB-ARBA"/>
</dbReference>
<evidence type="ECO:0000313" key="6">
    <source>
        <dbReference type="Proteomes" id="UP000070544"/>
    </source>
</evidence>
<evidence type="ECO:0000256" key="3">
    <source>
        <dbReference type="ARBA" id="ARBA00023004"/>
    </source>
</evidence>
<dbReference type="PANTHER" id="PTHR19353">
    <property type="entry name" value="FATTY ACID DESATURASE 2"/>
    <property type="match status" value="1"/>
</dbReference>
<dbReference type="OMA" id="RECTAIF"/>
<feature type="domain" description="Cytochrome b5 heme-binding" evidence="4">
    <location>
        <begin position="17"/>
        <end position="92"/>
    </location>
</feature>
<keyword evidence="6" id="KW-1185">Reference proteome</keyword>
<dbReference type="GO" id="GO:0016020">
    <property type="term" value="C:membrane"/>
    <property type="evidence" value="ECO:0007669"/>
    <property type="project" value="TreeGrafter"/>
</dbReference>
<dbReference type="CDD" id="cd03506">
    <property type="entry name" value="Delta6-FADS-like"/>
    <property type="match status" value="1"/>
</dbReference>
<dbReference type="PROSITE" id="PS50255">
    <property type="entry name" value="CYTOCHROME_B5_2"/>
    <property type="match status" value="1"/>
</dbReference>
<dbReference type="InterPro" id="IPR005804">
    <property type="entry name" value="FA_desaturase_dom"/>
</dbReference>
<keyword evidence="1" id="KW-0349">Heme</keyword>
<evidence type="ECO:0000256" key="2">
    <source>
        <dbReference type="ARBA" id="ARBA00022723"/>
    </source>
</evidence>
<dbReference type="FunFam" id="3.10.120.10:FF:000007">
    <property type="entry name" value="Sulfite oxidase, mitochondrial"/>
    <property type="match status" value="1"/>
</dbReference>
<gene>
    <name evidence="5" type="ORF">M427DRAFT_57000</name>
</gene>
<dbReference type="Pfam" id="PF00487">
    <property type="entry name" value="FA_desaturase"/>
    <property type="match status" value="1"/>
</dbReference>
<organism evidence="5 6">
    <name type="scientific">Gonapodya prolifera (strain JEL478)</name>
    <name type="common">Monoblepharis prolifera</name>
    <dbReference type="NCBI Taxonomy" id="1344416"/>
    <lineage>
        <taxon>Eukaryota</taxon>
        <taxon>Fungi</taxon>
        <taxon>Fungi incertae sedis</taxon>
        <taxon>Chytridiomycota</taxon>
        <taxon>Chytridiomycota incertae sedis</taxon>
        <taxon>Monoblepharidomycetes</taxon>
        <taxon>Monoblepharidales</taxon>
        <taxon>Gonapodyaceae</taxon>
        <taxon>Gonapodya</taxon>
    </lineage>
</organism>
<accession>A0A139AE60</accession>
<proteinExistence type="predicted"/>